<dbReference type="InterPro" id="IPR036116">
    <property type="entry name" value="FN3_sf"/>
</dbReference>
<dbReference type="InterPro" id="IPR013783">
    <property type="entry name" value="Ig-like_fold"/>
</dbReference>
<evidence type="ECO:0000313" key="4">
    <source>
        <dbReference type="Proteomes" id="UP001154078"/>
    </source>
</evidence>
<accession>A0A9P0B407</accession>
<organism evidence="3 4">
    <name type="scientific">Brassicogethes aeneus</name>
    <name type="common">Rape pollen beetle</name>
    <name type="synonym">Meligethes aeneus</name>
    <dbReference type="NCBI Taxonomy" id="1431903"/>
    <lineage>
        <taxon>Eukaryota</taxon>
        <taxon>Metazoa</taxon>
        <taxon>Ecdysozoa</taxon>
        <taxon>Arthropoda</taxon>
        <taxon>Hexapoda</taxon>
        <taxon>Insecta</taxon>
        <taxon>Pterygota</taxon>
        <taxon>Neoptera</taxon>
        <taxon>Endopterygota</taxon>
        <taxon>Coleoptera</taxon>
        <taxon>Polyphaga</taxon>
        <taxon>Cucujiformia</taxon>
        <taxon>Nitidulidae</taxon>
        <taxon>Meligethinae</taxon>
        <taxon>Brassicogethes</taxon>
    </lineage>
</organism>
<dbReference type="InterPro" id="IPR036770">
    <property type="entry name" value="Ankyrin_rpt-contain_sf"/>
</dbReference>
<dbReference type="SUPFAM" id="SSF49265">
    <property type="entry name" value="Fibronectin type III"/>
    <property type="match status" value="1"/>
</dbReference>
<dbReference type="GO" id="GO:0005634">
    <property type="term" value="C:nucleus"/>
    <property type="evidence" value="ECO:0007669"/>
    <property type="project" value="TreeGrafter"/>
</dbReference>
<dbReference type="InterPro" id="IPR002110">
    <property type="entry name" value="Ankyrin_rpt"/>
</dbReference>
<sequence length="281" mass="31768">MASLQISRALEIQNKTLKPQTIARTRNEISLNWEKIFPKHNNAEYTLQILDEFKEWKKIYSGPQTTFKVTNLAPCSVYSFRVSLKDTSNWLEFKSATSEDLENSSHMARAIKMKNTNTVKKIAQNNPRLLETENKELRTPLVQAIDNNDFQMVQCLHNLGVNVNNHISLAQRTPLMISVYLGYLDIAQFLISKGANVNDVDINGSNIIHYAVDSNNKINVEFAIKSGAHINCQTSKGWTPLIRAANLKCSSDIHKILMDNGCDTTIKSKSGMDYKKYLTLG</sequence>
<dbReference type="PROSITE" id="PS50297">
    <property type="entry name" value="ANK_REP_REGION"/>
    <property type="match status" value="1"/>
</dbReference>
<keyword evidence="1" id="KW-0040">ANK repeat</keyword>
<dbReference type="AlphaFoldDB" id="A0A9P0B407"/>
<feature type="domain" description="Fibronectin type-III" evidence="2">
    <location>
        <begin position="15"/>
        <end position="100"/>
    </location>
</feature>
<dbReference type="SMART" id="SM00248">
    <property type="entry name" value="ANK"/>
    <property type="match status" value="4"/>
</dbReference>
<dbReference type="Pfam" id="PF12796">
    <property type="entry name" value="Ank_2"/>
    <property type="match status" value="1"/>
</dbReference>
<dbReference type="PANTHER" id="PTHR24183:SF1">
    <property type="entry name" value="FIBRONECTIN TYPE 3 AND ANKYRIN REPEAT DOMAINS PROTEIN 1"/>
    <property type="match status" value="1"/>
</dbReference>
<dbReference type="OrthoDB" id="10012027at2759"/>
<evidence type="ECO:0000313" key="3">
    <source>
        <dbReference type="EMBL" id="CAH0554461.1"/>
    </source>
</evidence>
<dbReference type="CDD" id="cd00063">
    <property type="entry name" value="FN3"/>
    <property type="match status" value="1"/>
</dbReference>
<name>A0A9P0B407_BRAAE</name>
<dbReference type="Gene3D" id="2.60.40.10">
    <property type="entry name" value="Immunoglobulins"/>
    <property type="match status" value="1"/>
</dbReference>
<dbReference type="PANTHER" id="PTHR24183">
    <property type="entry name" value="FIBRONECTIN TYPE 3 AND ANKYRIN REPEAT DOMAINS PROTEIN 1"/>
    <property type="match status" value="1"/>
</dbReference>
<dbReference type="SUPFAM" id="SSF48403">
    <property type="entry name" value="Ankyrin repeat"/>
    <property type="match status" value="1"/>
</dbReference>
<protein>
    <recommendedName>
        <fullName evidence="2">Fibronectin type-III domain-containing protein</fullName>
    </recommendedName>
</protein>
<keyword evidence="4" id="KW-1185">Reference proteome</keyword>
<dbReference type="InterPro" id="IPR003961">
    <property type="entry name" value="FN3_dom"/>
</dbReference>
<evidence type="ECO:0000259" key="2">
    <source>
        <dbReference type="PROSITE" id="PS50853"/>
    </source>
</evidence>
<dbReference type="Gene3D" id="1.25.40.20">
    <property type="entry name" value="Ankyrin repeat-containing domain"/>
    <property type="match status" value="1"/>
</dbReference>
<dbReference type="EMBL" id="OV121135">
    <property type="protein sequence ID" value="CAH0554461.1"/>
    <property type="molecule type" value="Genomic_DNA"/>
</dbReference>
<gene>
    <name evidence="3" type="ORF">MELIAE_LOCUS6049</name>
</gene>
<dbReference type="Proteomes" id="UP001154078">
    <property type="component" value="Chromosome 4"/>
</dbReference>
<evidence type="ECO:0000256" key="1">
    <source>
        <dbReference type="PROSITE-ProRule" id="PRU00023"/>
    </source>
</evidence>
<dbReference type="PROSITE" id="PS50088">
    <property type="entry name" value="ANK_REPEAT"/>
    <property type="match status" value="2"/>
</dbReference>
<feature type="repeat" description="ANK" evidence="1">
    <location>
        <begin position="203"/>
        <end position="235"/>
    </location>
</feature>
<reference evidence="3" key="1">
    <citation type="submission" date="2021-12" db="EMBL/GenBank/DDBJ databases">
        <authorList>
            <person name="King R."/>
        </authorList>
    </citation>
    <scope>NUCLEOTIDE SEQUENCE</scope>
</reference>
<proteinExistence type="predicted"/>
<dbReference type="PROSITE" id="PS50853">
    <property type="entry name" value="FN3"/>
    <property type="match status" value="1"/>
</dbReference>
<dbReference type="GO" id="GO:0042981">
    <property type="term" value="P:regulation of apoptotic process"/>
    <property type="evidence" value="ECO:0007669"/>
    <property type="project" value="TreeGrafter"/>
</dbReference>
<dbReference type="Pfam" id="PF13637">
    <property type="entry name" value="Ank_4"/>
    <property type="match status" value="1"/>
</dbReference>
<feature type="repeat" description="ANK" evidence="1">
    <location>
        <begin position="170"/>
        <end position="202"/>
    </location>
</feature>